<protein>
    <submittedName>
        <fullName evidence="2">Protein regulator of cytokinesis 1</fullName>
    </submittedName>
</protein>
<dbReference type="PANTHER" id="PTHR19321">
    <property type="entry name" value="PROTEIN REGULATOR OF CYTOKINESIS 1 PRC1-RELATED"/>
    <property type="match status" value="1"/>
</dbReference>
<organism evidence="2 3">
    <name type="scientific">Operophtera brumata</name>
    <name type="common">Winter moth</name>
    <name type="synonym">Phalaena brumata</name>
    <dbReference type="NCBI Taxonomy" id="104452"/>
    <lineage>
        <taxon>Eukaryota</taxon>
        <taxon>Metazoa</taxon>
        <taxon>Ecdysozoa</taxon>
        <taxon>Arthropoda</taxon>
        <taxon>Hexapoda</taxon>
        <taxon>Insecta</taxon>
        <taxon>Pterygota</taxon>
        <taxon>Neoptera</taxon>
        <taxon>Endopterygota</taxon>
        <taxon>Lepidoptera</taxon>
        <taxon>Glossata</taxon>
        <taxon>Ditrysia</taxon>
        <taxon>Geometroidea</taxon>
        <taxon>Geometridae</taxon>
        <taxon>Larentiinae</taxon>
        <taxon>Operophtera</taxon>
    </lineage>
</organism>
<dbReference type="GO" id="GO:1990023">
    <property type="term" value="C:mitotic spindle midzone"/>
    <property type="evidence" value="ECO:0007669"/>
    <property type="project" value="TreeGrafter"/>
</dbReference>
<dbReference type="AlphaFoldDB" id="A0A0L7LI98"/>
<dbReference type="Gene3D" id="1.20.58.1520">
    <property type="match status" value="1"/>
</dbReference>
<evidence type="ECO:0000256" key="1">
    <source>
        <dbReference type="SAM" id="MobiDB-lite"/>
    </source>
</evidence>
<dbReference type="Pfam" id="PF03999">
    <property type="entry name" value="MAP65_ASE1"/>
    <property type="match status" value="1"/>
</dbReference>
<proteinExistence type="predicted"/>
<dbReference type="GO" id="GO:0051256">
    <property type="term" value="P:mitotic spindle midzone assembly"/>
    <property type="evidence" value="ECO:0007669"/>
    <property type="project" value="TreeGrafter"/>
</dbReference>
<evidence type="ECO:0000313" key="2">
    <source>
        <dbReference type="EMBL" id="KOB75273.1"/>
    </source>
</evidence>
<dbReference type="InterPro" id="IPR007145">
    <property type="entry name" value="MAP65_Ase1_PRC1"/>
</dbReference>
<sequence>MWDDIMYSSRERDEFPHYFQDTFTEDTLTLHELYLEKITKFYNEYKNIFDLIVSRKELWLKMTELEARSSEPGRYHNRGGQLLKEEKERKTIASKLPKIEAQIRELVTKYEAETGRTFTVKSEHAKRKLNYEGDQKRTPKVTVNGCILKHKRTICRSSMAVKEQDLFTVQKYEQSENTPQKAPRTKAPLTPKPGKENIQRANPPMTPKSNLMYTPTRLTRSAVKLPNDGFATPRTPLGATKTNIQRTHTDSRLNFKTTPNNVNRSKSHTLLVRAKDLPPLI</sequence>
<comment type="caution">
    <text evidence="2">The sequence shown here is derived from an EMBL/GenBank/DDBJ whole genome shotgun (WGS) entry which is preliminary data.</text>
</comment>
<evidence type="ECO:0000313" key="3">
    <source>
        <dbReference type="Proteomes" id="UP000037510"/>
    </source>
</evidence>
<dbReference type="EMBL" id="JTDY01000961">
    <property type="protein sequence ID" value="KOB75273.1"/>
    <property type="molecule type" value="Genomic_DNA"/>
</dbReference>
<dbReference type="STRING" id="104452.A0A0L7LI98"/>
<dbReference type="GO" id="GO:0008017">
    <property type="term" value="F:microtubule binding"/>
    <property type="evidence" value="ECO:0007669"/>
    <property type="project" value="InterPro"/>
</dbReference>
<reference evidence="2 3" key="1">
    <citation type="journal article" date="2015" name="Genome Biol. Evol.">
        <title>The genome of winter moth (Operophtera brumata) provides a genomic perspective on sexual dimorphism and phenology.</title>
        <authorList>
            <person name="Derks M.F."/>
            <person name="Smit S."/>
            <person name="Salis L."/>
            <person name="Schijlen E."/>
            <person name="Bossers A."/>
            <person name="Mateman C."/>
            <person name="Pijl A.S."/>
            <person name="de Ridder D."/>
            <person name="Groenen M.A."/>
            <person name="Visser M.E."/>
            <person name="Megens H.J."/>
        </authorList>
    </citation>
    <scope>NUCLEOTIDE SEQUENCE [LARGE SCALE GENOMIC DNA]</scope>
    <source>
        <strain evidence="2">WM2013NL</strain>
        <tissue evidence="2">Head and thorax</tissue>
    </source>
</reference>
<dbReference type="GO" id="GO:0005737">
    <property type="term" value="C:cytoplasm"/>
    <property type="evidence" value="ECO:0007669"/>
    <property type="project" value="TreeGrafter"/>
</dbReference>
<dbReference type="Proteomes" id="UP000037510">
    <property type="component" value="Unassembled WGS sequence"/>
</dbReference>
<dbReference type="PANTHER" id="PTHR19321:SF41">
    <property type="entry name" value="FASCETTO-RELATED"/>
    <property type="match status" value="1"/>
</dbReference>
<gene>
    <name evidence="2" type="ORF">OBRU01_07897</name>
</gene>
<keyword evidence="3" id="KW-1185">Reference proteome</keyword>
<name>A0A0L7LI98_OPEBR</name>
<feature type="region of interest" description="Disordered" evidence="1">
    <location>
        <begin position="172"/>
        <end position="212"/>
    </location>
</feature>
<accession>A0A0L7LI98</accession>